<dbReference type="FunFam" id="3.10.20.370:FF:000001">
    <property type="entry name" value="Retrovirus-related Pol polyprotein from transposon 17.6-like protein"/>
    <property type="match status" value="1"/>
</dbReference>
<proteinExistence type="predicted"/>
<dbReference type="OrthoDB" id="10025340at2759"/>
<feature type="compositionally biased region" description="Polar residues" evidence="8">
    <location>
        <begin position="253"/>
        <end position="267"/>
    </location>
</feature>
<dbReference type="PROSITE" id="PS50804">
    <property type="entry name" value="SCAN_BOX"/>
    <property type="match status" value="1"/>
</dbReference>
<dbReference type="InterPro" id="IPR000477">
    <property type="entry name" value="RT_dom"/>
</dbReference>
<dbReference type="SUPFAM" id="SSF53098">
    <property type="entry name" value="Ribonuclease H-like"/>
    <property type="match status" value="1"/>
</dbReference>
<accession>A0A9Q0YBV8</accession>
<dbReference type="GO" id="GO:0003676">
    <property type="term" value="F:nucleic acid binding"/>
    <property type="evidence" value="ECO:0007669"/>
    <property type="project" value="InterPro"/>
</dbReference>
<reference evidence="12" key="1">
    <citation type="submission" date="2021-10" db="EMBL/GenBank/DDBJ databases">
        <title>Tropical sea cucumber genome reveals ecological adaptation and Cuvierian tubules defense mechanism.</title>
        <authorList>
            <person name="Chen T."/>
        </authorList>
    </citation>
    <scope>NUCLEOTIDE SEQUENCE</scope>
    <source>
        <strain evidence="12">Nanhai2018</strain>
        <tissue evidence="12">Muscle</tissue>
    </source>
</reference>
<feature type="compositionally biased region" description="Polar residues" evidence="8">
    <location>
        <begin position="277"/>
        <end position="291"/>
    </location>
</feature>
<organism evidence="12 13">
    <name type="scientific">Holothuria leucospilota</name>
    <name type="common">Black long sea cucumber</name>
    <name type="synonym">Mertensiothuria leucospilota</name>
    <dbReference type="NCBI Taxonomy" id="206669"/>
    <lineage>
        <taxon>Eukaryota</taxon>
        <taxon>Metazoa</taxon>
        <taxon>Echinodermata</taxon>
        <taxon>Eleutherozoa</taxon>
        <taxon>Echinozoa</taxon>
        <taxon>Holothuroidea</taxon>
        <taxon>Aspidochirotacea</taxon>
        <taxon>Aspidochirotida</taxon>
        <taxon>Holothuriidae</taxon>
        <taxon>Holothuria</taxon>
    </lineage>
</organism>
<dbReference type="Pfam" id="PF00665">
    <property type="entry name" value="rve"/>
    <property type="match status" value="1"/>
</dbReference>
<dbReference type="InterPro" id="IPR038269">
    <property type="entry name" value="SCAN_sf"/>
</dbReference>
<dbReference type="InterPro" id="IPR050951">
    <property type="entry name" value="Retrovirus_Pol_polyprotein"/>
</dbReference>
<evidence type="ECO:0000256" key="1">
    <source>
        <dbReference type="ARBA" id="ARBA00022679"/>
    </source>
</evidence>
<dbReference type="Gene3D" id="3.30.70.270">
    <property type="match status" value="2"/>
</dbReference>
<dbReference type="InterPro" id="IPR001584">
    <property type="entry name" value="Integrase_cat-core"/>
</dbReference>
<keyword evidence="13" id="KW-1185">Reference proteome</keyword>
<evidence type="ECO:0000256" key="3">
    <source>
        <dbReference type="ARBA" id="ARBA00022722"/>
    </source>
</evidence>
<dbReference type="Pfam" id="PF00078">
    <property type="entry name" value="RVT_1"/>
    <property type="match status" value="1"/>
</dbReference>
<dbReference type="InterPro" id="IPR012337">
    <property type="entry name" value="RNaseH-like_sf"/>
</dbReference>
<keyword evidence="1" id="KW-0808">Transferase</keyword>
<dbReference type="Pfam" id="PF17917">
    <property type="entry name" value="RT_RNaseH"/>
    <property type="match status" value="1"/>
</dbReference>
<dbReference type="PANTHER" id="PTHR37984">
    <property type="entry name" value="PROTEIN CBG26694"/>
    <property type="match status" value="1"/>
</dbReference>
<evidence type="ECO:0000259" key="10">
    <source>
        <dbReference type="PROSITE" id="PS50878"/>
    </source>
</evidence>
<keyword evidence="4" id="KW-0255">Endonuclease</keyword>
<gene>
    <name evidence="12" type="ORF">HOLleu_42130</name>
</gene>
<evidence type="ECO:0000259" key="11">
    <source>
        <dbReference type="PROSITE" id="PS50994"/>
    </source>
</evidence>
<keyword evidence="7" id="KW-0175">Coiled coil</keyword>
<dbReference type="InterPro" id="IPR036397">
    <property type="entry name" value="RNaseH_sf"/>
</dbReference>
<dbReference type="InterPro" id="IPR043502">
    <property type="entry name" value="DNA/RNA_pol_sf"/>
</dbReference>
<feature type="domain" description="Reverse transcriptase" evidence="10">
    <location>
        <begin position="1092"/>
        <end position="1269"/>
    </location>
</feature>
<keyword evidence="6" id="KW-0695">RNA-directed DNA polymerase</keyword>
<dbReference type="InterPro" id="IPR043128">
    <property type="entry name" value="Rev_trsase/Diguanyl_cyclase"/>
</dbReference>
<dbReference type="Pfam" id="PF17921">
    <property type="entry name" value="Integrase_H2C2"/>
    <property type="match status" value="1"/>
</dbReference>
<dbReference type="InterPro" id="IPR041373">
    <property type="entry name" value="RT_RNaseH"/>
</dbReference>
<keyword evidence="5" id="KW-0378">Hydrolase</keyword>
<dbReference type="SUPFAM" id="SSF47353">
    <property type="entry name" value="Retrovirus capsid dimerization domain-like"/>
    <property type="match status" value="1"/>
</dbReference>
<dbReference type="FunFam" id="1.10.340.70:FF:000001">
    <property type="entry name" value="Retrovirus-related Pol polyprotein from transposon gypsy-like Protein"/>
    <property type="match status" value="1"/>
</dbReference>
<dbReference type="Gene3D" id="1.10.340.70">
    <property type="match status" value="1"/>
</dbReference>
<evidence type="ECO:0000256" key="8">
    <source>
        <dbReference type="SAM" id="MobiDB-lite"/>
    </source>
</evidence>
<dbReference type="Pfam" id="PF02023">
    <property type="entry name" value="SCAN"/>
    <property type="match status" value="1"/>
</dbReference>
<protein>
    <recommendedName>
        <fullName evidence="14">Reverse transcriptase</fullName>
    </recommendedName>
</protein>
<comment type="caution">
    <text evidence="12">The sequence shown here is derived from an EMBL/GenBank/DDBJ whole genome shotgun (WGS) entry which is preliminary data.</text>
</comment>
<dbReference type="PROSITE" id="PS50878">
    <property type="entry name" value="RT_POL"/>
    <property type="match status" value="1"/>
</dbReference>
<dbReference type="FunFam" id="3.30.420.10:FF:000032">
    <property type="entry name" value="Retrovirus-related Pol polyprotein from transposon 297-like Protein"/>
    <property type="match status" value="1"/>
</dbReference>
<dbReference type="InterPro" id="IPR003309">
    <property type="entry name" value="SCAN_dom"/>
</dbReference>
<keyword evidence="2" id="KW-0548">Nucleotidyltransferase</keyword>
<dbReference type="CDD" id="cd09274">
    <property type="entry name" value="RNase_HI_RT_Ty3"/>
    <property type="match status" value="1"/>
</dbReference>
<evidence type="ECO:0000313" key="13">
    <source>
        <dbReference type="Proteomes" id="UP001152320"/>
    </source>
</evidence>
<feature type="domain" description="SCAN box" evidence="9">
    <location>
        <begin position="162"/>
        <end position="240"/>
    </location>
</feature>
<evidence type="ECO:0000256" key="7">
    <source>
        <dbReference type="SAM" id="Coils"/>
    </source>
</evidence>
<dbReference type="GO" id="GO:0004519">
    <property type="term" value="F:endonuclease activity"/>
    <property type="evidence" value="ECO:0007669"/>
    <property type="project" value="UniProtKB-KW"/>
</dbReference>
<dbReference type="Gene3D" id="3.10.20.370">
    <property type="match status" value="1"/>
</dbReference>
<dbReference type="CDD" id="cd01647">
    <property type="entry name" value="RT_LTR"/>
    <property type="match status" value="1"/>
</dbReference>
<dbReference type="Proteomes" id="UP001152320">
    <property type="component" value="Unassembled WGS sequence"/>
</dbReference>
<sequence>MDLEKLVGIGKSFGLSGDALHKFVQGEQDKVLAAKKLEDDRARDERAHQLELKKLQLELDKVKQSLGDTKSSHGNIGKGKSPKLPYFNDSVDDLDAYLQRFERYATSQNWDKDTEWAINLSALLKGKALDVYSRLPLKESCNYDTLKKALFRKYHLTEQGFRQKFRWARPEIGEDPFQFAVRLDNLLTRWVEMAEINPTYSELRGLLIREQFLNACSKELAIFIRERKPGSIDSVTKLAEQYLDAHGGDLSAHSASSRQKQQNQRLTKQILGKKGDQTGQNSNTDNKSTSVRNERRPFCDICKRPGHSTNDCWFRPNQERTKVASAEFQTMHDEGSSANECYVQDSNVVKNTDFVNSSETVACVFIPSQSYLEPCCSENGVAKLTCGHTLPIMSAACDNSKTFQMPVTIGNLNGEHVKVLRDSGCSGVVVRQSLVKGSQFTGKDRSCILVDGTVRKVPVAIVHIETPYFTGTVEALCMRNPIYDLIVGNITGARDPKDPDLKIYSKLTKEKHQVSVVQTRGQKLAAGKPLPKLKVVKGVPQINEQDIKQAQRNDPTLHRILNLTDSSVDTKPLEQSHSRFILRNDLLYREFKCRDGEISSQLVVPKPYRVQVMKLAHDSILGGHQGSRKTKQKVLSDFYWPGCQADISRFCKSCDICQRTTPKGRVMKLPLGSMPLIETPFQRIAVDIVGPIHPKTDAGNRYILTVVDYATRFPEAVPLPSIETTRVAEALVGIFTRVGVPREVLTDRGSQFTSELMKEVGRLLSVKQLTTTPYHPACNGLVERFNGTLKLMLKRMCIERPRDWDRYVNPLLFAYRETPNESTGFSPFELIYGHKVRGPMGILKELWSGEVKDQDVATSYEYVINLRNRLEQTCKLASESLSKSAQRYKRNYDRKSMKRMFKVDDLVLVLLPTDNNKLMTQWRGPYKVVQKLSPLDYRIDVDGSIKTYHANLLKKYLPRIEENTAESVHSCGIMNIVATAVIECDYVKGDDMNENLGSSFRQDNEDLLSLPHMEPTETIADVEINPNLPSEQIRQIKRVLANFHDILTDLPGNTPLLTHQINLTSDEPIRVKQYPLPHATQEVIQKEVEKMLEMDVIERSNSPYCSPVVIVKKKDGSNRFCVDYRRLNRVTVFDAEPMPNPDEIFSRLANSNYFSKLDLSKGYWQIPVEQHAKPFTAFSTSSGLFQFKVLPFGLVNSSATFNRMMRILLFDLDHVDSYIDDILIYTSTWEKHIEILGEILKRLRKANLTIRPSKCGLGMENIEFLGHIISRGKVYPQDCNTNKIQNSPRPLTKKQLRSFLGLAGYYRNFIPNYAAIAAPLTDKTRNKEPNQIIWGDSQEIAFSTLKEKLTRKPILHLPDLSKQFTLRTDASDIGLGAVLLQNFQDELFPVAFTSRKLLPRERAYSVMERECLGVVWGVIKFQRYLYGKEFVLQTDHEPLAFMQKSRMTNNRIMRWALALQPYKIRIEAIKGSENVGADFLSRVVN</sequence>
<dbReference type="PANTHER" id="PTHR37984:SF5">
    <property type="entry name" value="PROTEIN NYNRIN-LIKE"/>
    <property type="match status" value="1"/>
</dbReference>
<dbReference type="GO" id="GO:0016787">
    <property type="term" value="F:hydrolase activity"/>
    <property type="evidence" value="ECO:0007669"/>
    <property type="project" value="UniProtKB-KW"/>
</dbReference>
<evidence type="ECO:0000256" key="2">
    <source>
        <dbReference type="ARBA" id="ARBA00022695"/>
    </source>
</evidence>
<dbReference type="InterPro" id="IPR041588">
    <property type="entry name" value="Integrase_H2C2"/>
</dbReference>
<evidence type="ECO:0000256" key="4">
    <source>
        <dbReference type="ARBA" id="ARBA00022759"/>
    </source>
</evidence>
<feature type="region of interest" description="Disordered" evidence="8">
    <location>
        <begin position="249"/>
        <end position="292"/>
    </location>
</feature>
<name>A0A9Q0YBV8_HOLLE</name>
<dbReference type="EMBL" id="JAIZAY010000034">
    <property type="protein sequence ID" value="KAJ8019330.1"/>
    <property type="molecule type" value="Genomic_DNA"/>
</dbReference>
<feature type="domain" description="Integrase catalytic" evidence="11">
    <location>
        <begin position="676"/>
        <end position="835"/>
    </location>
</feature>
<dbReference type="FunFam" id="3.30.70.270:FF:000020">
    <property type="entry name" value="Transposon Tf2-6 polyprotein-like Protein"/>
    <property type="match status" value="1"/>
</dbReference>
<keyword evidence="3" id="KW-0540">Nuclease</keyword>
<evidence type="ECO:0000259" key="9">
    <source>
        <dbReference type="PROSITE" id="PS50804"/>
    </source>
</evidence>
<dbReference type="Gene3D" id="1.10.4020.10">
    <property type="entry name" value="DNA breaking-rejoining enzymes"/>
    <property type="match status" value="1"/>
</dbReference>
<dbReference type="PROSITE" id="PS50994">
    <property type="entry name" value="INTEGRASE"/>
    <property type="match status" value="1"/>
</dbReference>
<evidence type="ECO:0000313" key="12">
    <source>
        <dbReference type="EMBL" id="KAJ8019330.1"/>
    </source>
</evidence>
<evidence type="ECO:0000256" key="5">
    <source>
        <dbReference type="ARBA" id="ARBA00022801"/>
    </source>
</evidence>
<feature type="coiled-coil region" evidence="7">
    <location>
        <begin position="45"/>
        <end position="72"/>
    </location>
</feature>
<dbReference type="Gene3D" id="3.10.10.10">
    <property type="entry name" value="HIV Type 1 Reverse Transcriptase, subunit A, domain 1"/>
    <property type="match status" value="1"/>
</dbReference>
<evidence type="ECO:0000256" key="6">
    <source>
        <dbReference type="ARBA" id="ARBA00022918"/>
    </source>
</evidence>
<dbReference type="Gene3D" id="3.30.420.10">
    <property type="entry name" value="Ribonuclease H-like superfamily/Ribonuclease H"/>
    <property type="match status" value="1"/>
</dbReference>
<dbReference type="CDD" id="cd00303">
    <property type="entry name" value="retropepsin_like"/>
    <property type="match status" value="1"/>
</dbReference>
<dbReference type="SUPFAM" id="SSF56672">
    <property type="entry name" value="DNA/RNA polymerases"/>
    <property type="match status" value="1"/>
</dbReference>
<dbReference type="GO" id="GO:0015074">
    <property type="term" value="P:DNA integration"/>
    <property type="evidence" value="ECO:0007669"/>
    <property type="project" value="InterPro"/>
</dbReference>
<evidence type="ECO:0008006" key="14">
    <source>
        <dbReference type="Google" id="ProtNLM"/>
    </source>
</evidence>
<dbReference type="GO" id="GO:0003964">
    <property type="term" value="F:RNA-directed DNA polymerase activity"/>
    <property type="evidence" value="ECO:0007669"/>
    <property type="project" value="UniProtKB-KW"/>
</dbReference>